<evidence type="ECO:0000256" key="2">
    <source>
        <dbReference type="ARBA" id="ARBA00022618"/>
    </source>
</evidence>
<dbReference type="EMBL" id="WHYR01000020">
    <property type="protein sequence ID" value="MQL52318.1"/>
    <property type="molecule type" value="Genomic_DNA"/>
</dbReference>
<dbReference type="Pfam" id="PF04977">
    <property type="entry name" value="DivIC"/>
    <property type="match status" value="1"/>
</dbReference>
<dbReference type="GO" id="GO:0043093">
    <property type="term" value="P:FtsZ-dependent cytokinesis"/>
    <property type="evidence" value="ECO:0007669"/>
    <property type="project" value="UniProtKB-UniRule"/>
</dbReference>
<keyword evidence="4 7" id="KW-1133">Transmembrane helix</keyword>
<evidence type="ECO:0000256" key="3">
    <source>
        <dbReference type="ARBA" id="ARBA00022692"/>
    </source>
</evidence>
<comment type="subcellular location">
    <subcellularLocation>
        <location evidence="7">Cell membrane</location>
        <topology evidence="7">Single-pass type II membrane protein</topology>
    </subcellularLocation>
    <text evidence="7">Localizes to the division septum where it forms a ring structure.</text>
</comment>
<gene>
    <name evidence="7" type="primary">ftsL</name>
    <name evidence="8" type="ORF">GFC01_08545</name>
</gene>
<reference evidence="8 9" key="1">
    <citation type="submission" date="2019-10" db="EMBL/GenBank/DDBJ databases">
        <title>Comparative genomics of sulfur disproportionating microorganisms.</title>
        <authorList>
            <person name="Ward L.M."/>
            <person name="Bertran E."/>
            <person name="Johnston D."/>
        </authorList>
    </citation>
    <scope>NUCLEOTIDE SEQUENCE [LARGE SCALE GENOMIC DNA]</scope>
    <source>
        <strain evidence="8 9">DSM 14055</strain>
    </source>
</reference>
<comment type="function">
    <text evidence="7">Essential cell division protein.</text>
</comment>
<name>A0A6N7IT99_9FIRM</name>
<dbReference type="GO" id="GO:0032153">
    <property type="term" value="C:cell division site"/>
    <property type="evidence" value="ECO:0007669"/>
    <property type="project" value="UniProtKB-UniRule"/>
</dbReference>
<keyword evidence="2 7" id="KW-0132">Cell division</keyword>
<sequence length="163" mass="18171">MIVAREKPQYQNPPRQTVSRVRRRPLPGTLSRSSRVALTASIVLLFGLGIMILLFYVQMLATGFQIVRMQKQVAELEVESRGLAEEVSRLSSLERVEAVATTRLNMVKPDDRQVVLVRAETVPGSEAPAPQAPTAEHPAPVERHWMLQALVDLVNHRGQSHHG</sequence>
<evidence type="ECO:0000313" key="9">
    <source>
        <dbReference type="Proteomes" id="UP000441717"/>
    </source>
</evidence>
<keyword evidence="3 7" id="KW-0812">Transmembrane</keyword>
<dbReference type="RefSeq" id="WP_152946304.1">
    <property type="nucleotide sequence ID" value="NZ_WHYR01000020.1"/>
</dbReference>
<dbReference type="AlphaFoldDB" id="A0A6N7IT99"/>
<evidence type="ECO:0000313" key="8">
    <source>
        <dbReference type="EMBL" id="MQL52318.1"/>
    </source>
</evidence>
<dbReference type="GO" id="GO:0005886">
    <property type="term" value="C:plasma membrane"/>
    <property type="evidence" value="ECO:0007669"/>
    <property type="project" value="UniProtKB-SubCell"/>
</dbReference>
<comment type="similarity">
    <text evidence="7">Belongs to the FtsL family.</text>
</comment>
<evidence type="ECO:0000256" key="7">
    <source>
        <dbReference type="HAMAP-Rule" id="MF_00910"/>
    </source>
</evidence>
<accession>A0A6N7IT99</accession>
<dbReference type="InterPro" id="IPR007060">
    <property type="entry name" value="FtsL/DivIC"/>
</dbReference>
<comment type="caution">
    <text evidence="8">The sequence shown here is derived from an EMBL/GenBank/DDBJ whole genome shotgun (WGS) entry which is preliminary data.</text>
</comment>
<evidence type="ECO:0000256" key="1">
    <source>
        <dbReference type="ARBA" id="ARBA00022475"/>
    </source>
</evidence>
<dbReference type="OrthoDB" id="2082132at2"/>
<evidence type="ECO:0000256" key="4">
    <source>
        <dbReference type="ARBA" id="ARBA00022989"/>
    </source>
</evidence>
<proteinExistence type="inferred from homology"/>
<dbReference type="InterPro" id="IPR011922">
    <property type="entry name" value="Cell_div_FtsL"/>
</dbReference>
<evidence type="ECO:0000256" key="6">
    <source>
        <dbReference type="ARBA" id="ARBA00023306"/>
    </source>
</evidence>
<dbReference type="Proteomes" id="UP000441717">
    <property type="component" value="Unassembled WGS sequence"/>
</dbReference>
<protein>
    <recommendedName>
        <fullName evidence="7">Cell division protein FtsL</fullName>
    </recommendedName>
</protein>
<evidence type="ECO:0000256" key="5">
    <source>
        <dbReference type="ARBA" id="ARBA00023136"/>
    </source>
</evidence>
<keyword evidence="9" id="KW-1185">Reference proteome</keyword>
<keyword evidence="6 7" id="KW-0131">Cell cycle</keyword>
<dbReference type="HAMAP" id="MF_00910">
    <property type="entry name" value="FtsL"/>
    <property type="match status" value="1"/>
</dbReference>
<organism evidence="8 9">
    <name type="scientific">Desulfofundulus thermobenzoicus</name>
    <dbReference type="NCBI Taxonomy" id="29376"/>
    <lineage>
        <taxon>Bacteria</taxon>
        <taxon>Bacillati</taxon>
        <taxon>Bacillota</taxon>
        <taxon>Clostridia</taxon>
        <taxon>Eubacteriales</taxon>
        <taxon>Peptococcaceae</taxon>
        <taxon>Desulfofundulus</taxon>
    </lineage>
</organism>
<keyword evidence="1 7" id="KW-1003">Cell membrane</keyword>
<keyword evidence="5 7" id="KW-0472">Membrane</keyword>
<feature type="transmembrane region" description="Helical" evidence="7">
    <location>
        <begin position="36"/>
        <end position="61"/>
    </location>
</feature>